<protein>
    <submittedName>
        <fullName evidence="1">Uncharacterized protein</fullName>
    </submittedName>
</protein>
<reference evidence="1 2" key="1">
    <citation type="submission" date="2021-12" db="EMBL/GenBank/DDBJ databases">
        <title>Genome sequence of Kibdelosporangium philippinense ATCC 49844.</title>
        <authorList>
            <person name="Fedorov E.A."/>
            <person name="Omeragic M."/>
            <person name="Shalygina K.F."/>
            <person name="Maclea K.S."/>
        </authorList>
    </citation>
    <scope>NUCLEOTIDE SEQUENCE [LARGE SCALE GENOMIC DNA]</scope>
    <source>
        <strain evidence="1 2">ATCC 49844</strain>
    </source>
</reference>
<organism evidence="1 2">
    <name type="scientific">Kibdelosporangium philippinense</name>
    <dbReference type="NCBI Taxonomy" id="211113"/>
    <lineage>
        <taxon>Bacteria</taxon>
        <taxon>Bacillati</taxon>
        <taxon>Actinomycetota</taxon>
        <taxon>Actinomycetes</taxon>
        <taxon>Pseudonocardiales</taxon>
        <taxon>Pseudonocardiaceae</taxon>
        <taxon>Kibdelosporangium</taxon>
    </lineage>
</organism>
<proteinExistence type="predicted"/>
<gene>
    <name evidence="1" type="ORF">LWC34_37075</name>
</gene>
<dbReference type="Proteomes" id="UP001521150">
    <property type="component" value="Unassembled WGS sequence"/>
</dbReference>
<comment type="caution">
    <text evidence="1">The sequence shown here is derived from an EMBL/GenBank/DDBJ whole genome shotgun (WGS) entry which is preliminary data.</text>
</comment>
<evidence type="ECO:0000313" key="2">
    <source>
        <dbReference type="Proteomes" id="UP001521150"/>
    </source>
</evidence>
<name>A0ABS8ZKR5_9PSEU</name>
<keyword evidence="2" id="KW-1185">Reference proteome</keyword>
<sequence length="110" mass="12056">MSFGALFGHHRVFIDLDNDPATGWQLPPGLPSGVDTLIENAFLYRYTGPGWVWERAPDVSPLVAEFGGSFTWRVPVAGQTKQTLVFSGFTAEDPPDEYSAPITVEQVPDC</sequence>
<evidence type="ECO:0000313" key="1">
    <source>
        <dbReference type="EMBL" id="MCE7008386.1"/>
    </source>
</evidence>
<dbReference type="EMBL" id="JAJVCN010000003">
    <property type="protein sequence ID" value="MCE7008386.1"/>
    <property type="molecule type" value="Genomic_DNA"/>
</dbReference>
<dbReference type="RefSeq" id="WP_233729896.1">
    <property type="nucleotide sequence ID" value="NZ_JAJVCN010000003.1"/>
</dbReference>
<accession>A0ABS8ZKR5</accession>